<evidence type="ECO:0000256" key="7">
    <source>
        <dbReference type="ARBA" id="ARBA00023002"/>
    </source>
</evidence>
<evidence type="ECO:0000256" key="8">
    <source>
        <dbReference type="ARBA" id="ARBA00023027"/>
    </source>
</evidence>
<keyword evidence="9" id="KW-0486">Methionine biosynthesis</keyword>
<dbReference type="SUPFAM" id="SSF51730">
    <property type="entry name" value="FAD-linked oxidoreductase"/>
    <property type="match status" value="1"/>
</dbReference>
<dbReference type="CDD" id="cd00537">
    <property type="entry name" value="MTHFR"/>
    <property type="match status" value="1"/>
</dbReference>
<dbReference type="InterPro" id="IPR004620">
    <property type="entry name" value="MTHF_reductase_bac"/>
</dbReference>
<keyword evidence="4" id="KW-0028">Amino-acid biosynthesis</keyword>
<evidence type="ECO:0000256" key="4">
    <source>
        <dbReference type="ARBA" id="ARBA00022605"/>
    </source>
</evidence>
<protein>
    <recommendedName>
        <fullName evidence="12">Methylenetetrahydrofolate reductase</fullName>
        <ecNumber evidence="12">1.5.1.54</ecNumber>
    </recommendedName>
</protein>
<sequence>MSMFHATQQEILNQYLTESQGNINISFEFFPPRTTEMEKILWKTINKLSKLNPLFVSVTYSVNSGTRDYTDKTIKKIKKRTGLIAAPHLTCINETQQKLTYIAQKYWDNGIRNIIALRGDKSTKYPKPSMHAIDLVSLLKKIGNFDITVAAYPEVHPEAKNAQSDIIHLKKKIDAGANRAITQFFFDVEQYLRFRDLCISIGIDIDITPGILPIFNFRQLQYFTSITKVKIPHWISMMFRGLDNDFKTQKMLGTFVAMNMIRILIKEGVKNFHFYTLNRSDITYAICHTLVKYIHN</sequence>
<dbReference type="GO" id="GO:0004489">
    <property type="term" value="F:methylenetetrahydrofolate reductase [NAD(P)H] activity"/>
    <property type="evidence" value="ECO:0007669"/>
    <property type="project" value="UniProtKB-EC"/>
</dbReference>
<evidence type="ECO:0000256" key="10">
    <source>
        <dbReference type="ARBA" id="ARBA00034478"/>
    </source>
</evidence>
<dbReference type="PANTHER" id="PTHR45754">
    <property type="entry name" value="METHYLENETETRAHYDROFOLATE REDUCTASE"/>
    <property type="match status" value="1"/>
</dbReference>
<evidence type="ECO:0000256" key="11">
    <source>
        <dbReference type="ARBA" id="ARBA00048628"/>
    </source>
</evidence>
<evidence type="ECO:0000256" key="3">
    <source>
        <dbReference type="ARBA" id="ARBA00006743"/>
    </source>
</evidence>
<reference evidence="13" key="1">
    <citation type="submission" date="2022-05" db="EMBL/GenBank/DDBJ databases">
        <title>Impact of host demography and evolutionary history on endosymbiont molecular evolution: a test in carpenter ants (Genus Camponotus) and their Blochmannia endosymbionts.</title>
        <authorList>
            <person name="Manthey J.D."/>
            <person name="Giron J.C."/>
            <person name="Hruska J.P."/>
        </authorList>
    </citation>
    <scope>NUCLEOTIDE SEQUENCE</scope>
    <source>
        <strain evidence="13">C-006</strain>
    </source>
</reference>
<gene>
    <name evidence="13" type="primary">metF</name>
    <name evidence="13" type="ORF">M9405_02920</name>
</gene>
<evidence type="ECO:0000256" key="1">
    <source>
        <dbReference type="ARBA" id="ARBA00001974"/>
    </source>
</evidence>
<dbReference type="Proteomes" id="UP001056834">
    <property type="component" value="Chromosome"/>
</dbReference>
<dbReference type="PANTHER" id="PTHR45754:SF3">
    <property type="entry name" value="METHYLENETETRAHYDROFOLATE REDUCTASE (NADPH)"/>
    <property type="match status" value="1"/>
</dbReference>
<keyword evidence="8" id="KW-0520">NAD</keyword>
<dbReference type="NCBIfam" id="NF006950">
    <property type="entry name" value="PRK09432.1"/>
    <property type="match status" value="1"/>
</dbReference>
<dbReference type="Pfam" id="PF02219">
    <property type="entry name" value="MTHFR"/>
    <property type="match status" value="1"/>
</dbReference>
<dbReference type="InterPro" id="IPR003171">
    <property type="entry name" value="Mehydrof_redctse-like"/>
</dbReference>
<organism evidence="13 14">
    <name type="scientific">Candidatus Blochmannia ocreatus</name>
    <name type="common">nom. nud.</name>
    <dbReference type="NCBI Taxonomy" id="251538"/>
    <lineage>
        <taxon>Bacteria</taxon>
        <taxon>Pseudomonadati</taxon>
        <taxon>Pseudomonadota</taxon>
        <taxon>Gammaproteobacteria</taxon>
        <taxon>Enterobacterales</taxon>
        <taxon>Enterobacteriaceae</taxon>
        <taxon>ant endosymbionts</taxon>
        <taxon>Candidatus Blochmanniella</taxon>
    </lineage>
</organism>
<comment type="similarity">
    <text evidence="3 12">Belongs to the methylenetetrahydrofolate reductase family.</text>
</comment>
<comment type="catalytic activity">
    <reaction evidence="11">
        <text>(6S)-5-methyl-5,6,7,8-tetrahydrofolate + NAD(+) = (6R)-5,10-methylene-5,6,7,8-tetrahydrofolate + NADH + H(+)</text>
        <dbReference type="Rhea" id="RHEA:19821"/>
        <dbReference type="ChEBI" id="CHEBI:15378"/>
        <dbReference type="ChEBI" id="CHEBI:15636"/>
        <dbReference type="ChEBI" id="CHEBI:18608"/>
        <dbReference type="ChEBI" id="CHEBI:57540"/>
        <dbReference type="ChEBI" id="CHEBI:57945"/>
        <dbReference type="EC" id="1.5.1.54"/>
    </reaction>
    <physiologicalReaction direction="right-to-left" evidence="11">
        <dbReference type="Rhea" id="RHEA:19823"/>
    </physiologicalReaction>
</comment>
<evidence type="ECO:0000256" key="2">
    <source>
        <dbReference type="ARBA" id="ARBA00004777"/>
    </source>
</evidence>
<evidence type="ECO:0000256" key="9">
    <source>
        <dbReference type="ARBA" id="ARBA00023167"/>
    </source>
</evidence>
<evidence type="ECO:0000256" key="12">
    <source>
        <dbReference type="RuleBase" id="RU003862"/>
    </source>
</evidence>
<dbReference type="Gene3D" id="3.20.20.220">
    <property type="match status" value="1"/>
</dbReference>
<dbReference type="EC" id="1.5.1.54" evidence="12"/>
<evidence type="ECO:0000256" key="5">
    <source>
        <dbReference type="ARBA" id="ARBA00022630"/>
    </source>
</evidence>
<proteinExistence type="inferred from homology"/>
<keyword evidence="5 12" id="KW-0285">Flavoprotein</keyword>
<comment type="cofactor">
    <cofactor evidence="1 12">
        <name>FAD</name>
        <dbReference type="ChEBI" id="CHEBI:57692"/>
    </cofactor>
</comment>
<name>A0ABY4SSV9_9ENTR</name>
<dbReference type="InterPro" id="IPR029041">
    <property type="entry name" value="FAD-linked_oxidoreductase-like"/>
</dbReference>
<keyword evidence="7 12" id="KW-0560">Oxidoreductase</keyword>
<dbReference type="RefSeq" id="WP_250223195.1">
    <property type="nucleotide sequence ID" value="NZ_CP097762.1"/>
</dbReference>
<evidence type="ECO:0000256" key="6">
    <source>
        <dbReference type="ARBA" id="ARBA00022827"/>
    </source>
</evidence>
<keyword evidence="6 12" id="KW-0274">FAD</keyword>
<comment type="pathway">
    <text evidence="10">Amino-acid biosynthesis; L-methionine biosynthesis via de novo pathway.</text>
</comment>
<dbReference type="NCBIfam" id="TIGR00676">
    <property type="entry name" value="fadh2"/>
    <property type="match status" value="1"/>
</dbReference>
<evidence type="ECO:0000313" key="13">
    <source>
        <dbReference type="EMBL" id="URJ25064.1"/>
    </source>
</evidence>
<dbReference type="EMBL" id="CP097762">
    <property type="protein sequence ID" value="URJ25064.1"/>
    <property type="molecule type" value="Genomic_DNA"/>
</dbReference>
<comment type="pathway">
    <text evidence="2 12">One-carbon metabolism; tetrahydrofolate interconversion.</text>
</comment>
<accession>A0ABY4SSV9</accession>
<keyword evidence="14" id="KW-1185">Reference proteome</keyword>
<evidence type="ECO:0000313" key="14">
    <source>
        <dbReference type="Proteomes" id="UP001056834"/>
    </source>
</evidence>